<keyword evidence="1" id="KW-0472">Membrane</keyword>
<keyword evidence="3" id="KW-1185">Reference proteome</keyword>
<evidence type="ECO:0000313" key="2">
    <source>
        <dbReference type="EMBL" id="MCQ4922688.1"/>
    </source>
</evidence>
<organism evidence="2 3">
    <name type="scientific">Tissierella carlieri</name>
    <dbReference type="NCBI Taxonomy" id="689904"/>
    <lineage>
        <taxon>Bacteria</taxon>
        <taxon>Bacillati</taxon>
        <taxon>Bacillota</taxon>
        <taxon>Tissierellia</taxon>
        <taxon>Tissierellales</taxon>
        <taxon>Tissierellaceae</taxon>
        <taxon>Tissierella</taxon>
    </lineage>
</organism>
<evidence type="ECO:0008006" key="4">
    <source>
        <dbReference type="Google" id="ProtNLM"/>
    </source>
</evidence>
<feature type="transmembrane region" description="Helical" evidence="1">
    <location>
        <begin position="185"/>
        <end position="211"/>
    </location>
</feature>
<keyword evidence="1" id="KW-1133">Transmembrane helix</keyword>
<dbReference type="InterPro" id="IPR038728">
    <property type="entry name" value="YkvI-like"/>
</dbReference>
<evidence type="ECO:0000256" key="1">
    <source>
        <dbReference type="SAM" id="Phobius"/>
    </source>
</evidence>
<proteinExistence type="predicted"/>
<feature type="transmembrane region" description="Helical" evidence="1">
    <location>
        <begin position="267"/>
        <end position="287"/>
    </location>
</feature>
<comment type="caution">
    <text evidence="2">The sequence shown here is derived from an EMBL/GenBank/DDBJ whole genome shotgun (WGS) entry which is preliminary data.</text>
</comment>
<protein>
    <recommendedName>
        <fullName evidence="4">Membrane protein YkvI</fullName>
    </recommendedName>
</protein>
<dbReference type="PANTHER" id="PTHR37814">
    <property type="entry name" value="CONSERVED MEMBRANE PROTEIN"/>
    <property type="match status" value="1"/>
</dbReference>
<feature type="transmembrane region" description="Helical" evidence="1">
    <location>
        <begin position="117"/>
        <end position="136"/>
    </location>
</feature>
<dbReference type="PANTHER" id="PTHR37814:SF1">
    <property type="entry name" value="MEMBRANE PROTEIN"/>
    <property type="match status" value="1"/>
</dbReference>
<evidence type="ECO:0000313" key="3">
    <source>
        <dbReference type="Proteomes" id="UP001524478"/>
    </source>
</evidence>
<feature type="transmembrane region" description="Helical" evidence="1">
    <location>
        <begin position="143"/>
        <end position="165"/>
    </location>
</feature>
<dbReference type="RefSeq" id="WP_216562219.1">
    <property type="nucleotide sequence ID" value="NZ_JAHLOH010000052.1"/>
</dbReference>
<gene>
    <name evidence="2" type="ORF">NE686_06310</name>
</gene>
<reference evidence="2 3" key="1">
    <citation type="submission" date="2022-06" db="EMBL/GenBank/DDBJ databases">
        <title>Isolation of gut microbiota from human fecal samples.</title>
        <authorList>
            <person name="Pamer E.G."/>
            <person name="Barat B."/>
            <person name="Waligurski E."/>
            <person name="Medina S."/>
            <person name="Paddock L."/>
            <person name="Mostad J."/>
        </authorList>
    </citation>
    <scope>NUCLEOTIDE SEQUENCE [LARGE SCALE GENOMIC DNA]</scope>
    <source>
        <strain evidence="2 3">DFI.7.95</strain>
    </source>
</reference>
<feature type="transmembrane region" description="Helical" evidence="1">
    <location>
        <begin position="218"/>
        <end position="243"/>
    </location>
</feature>
<feature type="transmembrane region" description="Helical" evidence="1">
    <location>
        <begin position="322"/>
        <end position="341"/>
    </location>
</feature>
<dbReference type="EMBL" id="JANGAC010000003">
    <property type="protein sequence ID" value="MCQ4922688.1"/>
    <property type="molecule type" value="Genomic_DNA"/>
</dbReference>
<dbReference type="Proteomes" id="UP001524478">
    <property type="component" value="Unassembled WGS sequence"/>
</dbReference>
<feature type="transmembrane region" description="Helical" evidence="1">
    <location>
        <begin position="299"/>
        <end position="316"/>
    </location>
</feature>
<sequence>MKKIINRKWMKVASIYVGTVIGAGFASGREIIEFFGVYGIKGIFGVIISGILFSLIGGLLLLKIFNNKISGFQELICKLFGKKFGLILDNIMTIFLYTGFSVMVAGSGAIFEEELGLSFNLGIIVMIVLSFIVFLFSLEGLSFINSLLVPLLIIGIIFTSIYLNIKEGYDLSNINGVNLTLKGNFLSSSLLYLGSNSLIIIIVFSSLLSLVDSKKTAILGGVSGGIILFILGLSILSSMLVYYDEVATMDIPMLRICNYIGSGYRKFYSIILWAAMFTTALANGFGIINKVSKSKYKNLIITLFCLLSIPLAKFGFSNLVATLYPISGVIGFVLLIFILVIL</sequence>
<name>A0ABT1S8A1_9FIRM</name>
<accession>A0ABT1S8A1</accession>
<feature type="transmembrane region" description="Helical" evidence="1">
    <location>
        <begin position="38"/>
        <end position="65"/>
    </location>
</feature>
<keyword evidence="1" id="KW-0812">Transmembrane</keyword>
<feature type="transmembrane region" description="Helical" evidence="1">
    <location>
        <begin position="86"/>
        <end position="111"/>
    </location>
</feature>